<proteinExistence type="predicted"/>
<evidence type="ECO:0000313" key="3">
    <source>
        <dbReference type="Proteomes" id="UP000711995"/>
    </source>
</evidence>
<keyword evidence="3" id="KW-1185">Reference proteome</keyword>
<comment type="caution">
    <text evidence="2">The sequence shown here is derived from an EMBL/GenBank/DDBJ whole genome shotgun (WGS) entry which is preliminary data.</text>
</comment>
<evidence type="ECO:0000313" key="2">
    <source>
        <dbReference type="EMBL" id="NIZ40912.1"/>
    </source>
</evidence>
<organism evidence="2 3">
    <name type="scientific">Entomospira entomophila</name>
    <dbReference type="NCBI Taxonomy" id="2719988"/>
    <lineage>
        <taxon>Bacteria</taxon>
        <taxon>Pseudomonadati</taxon>
        <taxon>Spirochaetota</taxon>
        <taxon>Spirochaetia</taxon>
        <taxon>Spirochaetales</taxon>
        <taxon>Spirochaetaceae</taxon>
        <taxon>Entomospira</taxon>
    </lineage>
</organism>
<dbReference type="PROSITE" id="PS51257">
    <property type="entry name" value="PROKAR_LIPOPROTEIN"/>
    <property type="match status" value="1"/>
</dbReference>
<reference evidence="2 3" key="1">
    <citation type="submission" date="2020-03" db="EMBL/GenBank/DDBJ databases">
        <title>Spirochaetal bacteria isolated from arthropods constitute a novel genus Entomospira genus novum within the order Spirochaetales.</title>
        <authorList>
            <person name="Grana-Miraglia L."/>
            <person name="Sikutova S."/>
            <person name="Fingerle V."/>
            <person name="Sing A."/>
            <person name="Castillo-Ramirez S."/>
            <person name="Margos G."/>
            <person name="Rudolf I."/>
        </authorList>
    </citation>
    <scope>NUCLEOTIDE SEQUENCE [LARGE SCALE GENOMIC DNA]</scope>
    <source>
        <strain evidence="2 3">BR193</strain>
    </source>
</reference>
<accession>A0A968GAG9</accession>
<dbReference type="Proteomes" id="UP000711995">
    <property type="component" value="Unassembled WGS sequence"/>
</dbReference>
<gene>
    <name evidence="2" type="ORF">HCT14_05265</name>
</gene>
<protein>
    <submittedName>
        <fullName evidence="2">Uncharacterized protein</fullName>
    </submittedName>
</protein>
<evidence type="ECO:0000256" key="1">
    <source>
        <dbReference type="SAM" id="MobiDB-lite"/>
    </source>
</evidence>
<feature type="region of interest" description="Disordered" evidence="1">
    <location>
        <begin position="58"/>
        <end position="82"/>
    </location>
</feature>
<name>A0A968GAG9_9SPIO</name>
<dbReference type="EMBL" id="JAATLJ010000001">
    <property type="protein sequence ID" value="NIZ40912.1"/>
    <property type="molecule type" value="Genomic_DNA"/>
</dbReference>
<feature type="compositionally biased region" description="Low complexity" evidence="1">
    <location>
        <begin position="65"/>
        <end position="77"/>
    </location>
</feature>
<dbReference type="RefSeq" id="WP_167700499.1">
    <property type="nucleotide sequence ID" value="NZ_CP118174.1"/>
</dbReference>
<sequence length="312" mass="35339">MLKHQSLSTILVFLSIFVTSCNPSSKVVWKIESDNDQSYTPSDRDSFTPPTIVESVATQNRDLSSDSSPSNSNPTLSLEENQTMNAPGSITIEPRPFPVKQLNLPTSSYYERYITRWNNGKIDGATLDMRINNAYNGDARIWIIGVQAVRPGDSVKINPSEYGPHTSNIAFNWFKGSVKVLWLSYAINYPAPLVVPVRETMVNLFPADPAVRYNNGRKSSQIDIYYNAMLENRSNKNGAGSLYKASAWNRKFPWMQRGSHVDLVIYIYTTKQLYNWYRNEVGLSPERGIPRALSKVSLDEVIELQRFPVILE</sequence>
<dbReference type="AlphaFoldDB" id="A0A968GAG9"/>